<dbReference type="PROSITE" id="PS00761">
    <property type="entry name" value="SPASE_I_3"/>
    <property type="match status" value="1"/>
</dbReference>
<evidence type="ECO:0000256" key="17">
    <source>
        <dbReference type="ARBA" id="ARBA00022833"/>
    </source>
</evidence>
<dbReference type="SUPFAM" id="SSF51306">
    <property type="entry name" value="LexA/Signal peptidase"/>
    <property type="match status" value="1"/>
</dbReference>
<evidence type="ECO:0000313" key="33">
    <source>
        <dbReference type="EMBL" id="MXQ95782.1"/>
    </source>
</evidence>
<evidence type="ECO:0000256" key="18">
    <source>
        <dbReference type="ARBA" id="ARBA00022843"/>
    </source>
</evidence>
<dbReference type="InterPro" id="IPR036236">
    <property type="entry name" value="Znf_C2H2_sf"/>
</dbReference>
<dbReference type="InterPro" id="IPR002656">
    <property type="entry name" value="Acyl_transf_3_dom"/>
</dbReference>
<keyword evidence="25" id="KW-0804">Transcription</keyword>
<evidence type="ECO:0000256" key="1">
    <source>
        <dbReference type="ARBA" id="ARBA00000677"/>
    </source>
</evidence>
<evidence type="ECO:0000313" key="34">
    <source>
        <dbReference type="Proteomes" id="UP000322234"/>
    </source>
</evidence>
<dbReference type="SMART" id="SM00355">
    <property type="entry name" value="ZnF_C2H2"/>
    <property type="match status" value="5"/>
</dbReference>
<dbReference type="EC" id="3.4.21.89" evidence="7"/>
<comment type="caution">
    <text evidence="33">The sequence shown here is derived from an EMBL/GenBank/DDBJ whole genome shotgun (WGS) entry which is preliminary data.</text>
</comment>
<evidence type="ECO:0000256" key="25">
    <source>
        <dbReference type="ARBA" id="ARBA00023163"/>
    </source>
</evidence>
<dbReference type="InterPro" id="IPR013087">
    <property type="entry name" value="Znf_C2H2_type"/>
</dbReference>
<evidence type="ECO:0000256" key="11">
    <source>
        <dbReference type="ARBA" id="ARBA00022692"/>
    </source>
</evidence>
<comment type="subcellular location">
    <subcellularLocation>
        <location evidence="4">Endoplasmic reticulum membrane</location>
        <topology evidence="4">Single-pass type II membrane protein</topology>
    </subcellularLocation>
    <subcellularLocation>
        <location evidence="3">Nucleus</location>
    </subcellularLocation>
</comment>
<feature type="transmembrane region" description="Helical" evidence="31">
    <location>
        <begin position="411"/>
        <end position="435"/>
    </location>
</feature>
<sequence length="1162" mass="128716">MKKHPCRQCDKSFSSSHSLCRHNRIKHKGIRKVYTCSHCPDSRRTFTKRLMLEKHIQLMHGIKDPDLKEMTEATNEEETETKEDTKAPSPKRKLEEPVLEFRPPRGAITQPLKKLKINVFKVHKCAVCGFTTENLLQFHEHIPQHKSDGSSHQCRECGLCYTSHVSLSRHLFIVHKLKEPQPAAKQNGAGEENQPENQPGPEDAPADGPVSDRTCKVCAKTFETEAALNAHMRTHGMAFIKSKRLPFVFPARNVSLKCMQDFEEFLSDLNSVEPKEYALRMYDSVGKLGSNVLDGNVDRLGSYSECLSTRAPAGRFRGRYCKLHVAQRQDGADYSVGVCVPDSCSEEDVTAIKVLLTQSYFFFSFLLVDILRFRKASFWAPSLALFAVNSSSSAGGGVARCATGLFPLDTFVALCLVLSFLGLALPLAGTVYVAATGWGSDRQVSPEPEEPPAAYGSLPLRAPVGSRPGSRDQPVGCAPVSPSGTPSGGKSFLGAVDRALKCFSWQKNVPALWTTKMLGSTCPALNGLRMLSLLWIVSGHTSQMTAWLSLDNVLEWKARVPRNPLYLYSRSGPFYLGVDTFFLISGWLSARSFLKMRQNSDKGITPSVILRYFFSRLIRLQPLHLYSVCLLVGLFSLAPWGPVWEVPKLHLENCRRAWWTNLLLLNNFLSVQDACNGWTWYLANDFQFHLTTPVIVFIHGKSQRALVLLGAVLLVASCTASALLTLAYNLPVVAPSEASEEAARLYFLEYYTKPYCRYGPFLVGLLLSVFLHPNHQANVLRTKGQALLGWGCALSTLLLVVALAYMVDDVSPTSSGAAAVYQGLHRTLWAAAVGWVLFACHEGYGGLVNRLLSCGVWTRLASISYACYLVHPTLIILYNGLQETLIHYTDVNMFYLFSGHCLLTFIAGLVLTLVLREGTGGKCRGESGGITKGPLRVPSRRVLKVEQAVSDSRSPPAASVCLPDPTGDPSMVRASTVGAHLPASGLDIFGDLRKMNKRQLYYQVLNFAMIVSSALMIWKGLIVLTGSESPIVVVLSGSMEPAFHRGDLLFLTNFREDPIRAGEIVVFKVEGRDIPIVHRVIKVHEKDNGDIKFLTKGDNNEVDDRGLYKEGQNWLEKKDVVGRARGFLPYVGMVTIIMNDYPKFKYALLAVMGAYVLLKRES</sequence>
<keyword evidence="34" id="KW-1185">Reference proteome</keyword>
<evidence type="ECO:0000256" key="5">
    <source>
        <dbReference type="ARBA" id="ARBA00006991"/>
    </source>
</evidence>
<feature type="transmembrane region" description="Helical" evidence="31">
    <location>
        <begin position="378"/>
        <end position="399"/>
    </location>
</feature>
<keyword evidence="16" id="KW-0256">Endoplasmic reticulum</keyword>
<comment type="function">
    <text evidence="27">Catalytic component of the signal peptidase complex (SPC) which catalyzes the cleavage of N-terminal signal sequences from nascent proteins as they are translocated into the lumen of the endoplasmic reticulum. Specifically cleaves N-terminal signal peptides that contain a hydrophobic alpha-helix (h-region) shorter than 18-20 amino acids.</text>
</comment>
<dbReference type="FunFam" id="2.10.109.10:FF:000003">
    <property type="entry name" value="Signal peptidase complex catalytic subunit SEC11"/>
    <property type="match status" value="1"/>
</dbReference>
<keyword evidence="17" id="KW-0862">Zinc</keyword>
<feature type="transmembrane region" description="Helical" evidence="31">
    <location>
        <begin position="758"/>
        <end position="775"/>
    </location>
</feature>
<dbReference type="InterPro" id="IPR019533">
    <property type="entry name" value="Peptidase_S26"/>
</dbReference>
<dbReference type="InterPro" id="IPR052728">
    <property type="entry name" value="O2_lipid_transport_reg"/>
</dbReference>
<feature type="transmembrane region" description="Helical" evidence="31">
    <location>
        <begin position="787"/>
        <end position="807"/>
    </location>
</feature>
<evidence type="ECO:0000256" key="3">
    <source>
        <dbReference type="ARBA" id="ARBA00004123"/>
    </source>
</evidence>
<dbReference type="PANTHER" id="PTHR11161:SF0">
    <property type="entry name" value="O-ACYLTRANSFERASE LIKE PROTEIN"/>
    <property type="match status" value="1"/>
</dbReference>
<dbReference type="AlphaFoldDB" id="A0A6B0S1K4"/>
<dbReference type="Pfam" id="PF00717">
    <property type="entry name" value="Peptidase_S24"/>
    <property type="match status" value="1"/>
</dbReference>
<dbReference type="GO" id="GO:0003677">
    <property type="term" value="F:DNA binding"/>
    <property type="evidence" value="ECO:0007669"/>
    <property type="project" value="UniProtKB-KW"/>
</dbReference>
<feature type="region of interest" description="Disordered" evidence="30">
    <location>
        <begin position="67"/>
        <end position="96"/>
    </location>
</feature>
<keyword evidence="9" id="KW-0597">Phosphoprotein</keyword>
<evidence type="ECO:0000256" key="24">
    <source>
        <dbReference type="ARBA" id="ARBA00023136"/>
    </source>
</evidence>
<keyword evidence="22" id="KW-0805">Transcription regulation</keyword>
<evidence type="ECO:0000256" key="2">
    <source>
        <dbReference type="ARBA" id="ARBA00003767"/>
    </source>
</evidence>
<dbReference type="EMBL" id="VBQZ03000145">
    <property type="protein sequence ID" value="MXQ95782.1"/>
    <property type="molecule type" value="Genomic_DNA"/>
</dbReference>
<evidence type="ECO:0000256" key="12">
    <source>
        <dbReference type="ARBA" id="ARBA00022723"/>
    </source>
</evidence>
<evidence type="ECO:0000256" key="21">
    <source>
        <dbReference type="ARBA" id="ARBA00022990"/>
    </source>
</evidence>
<dbReference type="InterPro" id="IPR006621">
    <property type="entry name" value="Nose-resist-to-fluoxetine_N"/>
</dbReference>
<keyword evidence="8" id="KW-1017">Isopeptide bond</keyword>
<feature type="domain" description="C2H2-type" evidence="32">
    <location>
        <begin position="4"/>
        <end position="32"/>
    </location>
</feature>
<evidence type="ECO:0000256" key="20">
    <source>
        <dbReference type="ARBA" id="ARBA00022989"/>
    </source>
</evidence>
<dbReference type="NCBIfam" id="TIGR02228">
    <property type="entry name" value="sigpep_I_arch"/>
    <property type="match status" value="1"/>
</dbReference>
<protein>
    <recommendedName>
        <fullName evidence="28">Zinc finger protein 532</fullName>
        <ecNumber evidence="7">3.4.21.89</ecNumber>
    </recommendedName>
</protein>
<feature type="transmembrane region" description="Helical" evidence="31">
    <location>
        <begin position="860"/>
        <end position="881"/>
    </location>
</feature>
<dbReference type="SMART" id="SM00703">
    <property type="entry name" value="NRF"/>
    <property type="match status" value="1"/>
</dbReference>
<keyword evidence="26" id="KW-0539">Nucleus</keyword>
<keyword evidence="23" id="KW-0238">DNA-binding</keyword>
<dbReference type="PROSITE" id="PS00028">
    <property type="entry name" value="ZINC_FINGER_C2H2_1"/>
    <property type="match status" value="3"/>
</dbReference>
<dbReference type="InterPro" id="IPR019756">
    <property type="entry name" value="Pept_S26A_signal_pept_1_Ser-AS"/>
</dbReference>
<keyword evidence="15" id="KW-0378">Hydrolase</keyword>
<keyword evidence="13" id="KW-0677">Repeat</keyword>
<evidence type="ECO:0000256" key="29">
    <source>
        <dbReference type="PROSITE-ProRule" id="PRU00042"/>
    </source>
</evidence>
<keyword evidence="18" id="KW-0832">Ubl conjugation</keyword>
<dbReference type="Gene3D" id="2.10.109.10">
    <property type="entry name" value="Umud Fragment, subunit A"/>
    <property type="match status" value="1"/>
</dbReference>
<feature type="compositionally biased region" description="Basic and acidic residues" evidence="30">
    <location>
        <begin position="82"/>
        <end position="96"/>
    </location>
</feature>
<evidence type="ECO:0000256" key="10">
    <source>
        <dbReference type="ARBA" id="ARBA00022670"/>
    </source>
</evidence>
<evidence type="ECO:0000256" key="13">
    <source>
        <dbReference type="ARBA" id="ARBA00022737"/>
    </source>
</evidence>
<dbReference type="Pfam" id="PF01757">
    <property type="entry name" value="Acyl_transf_3"/>
    <property type="match status" value="1"/>
</dbReference>
<evidence type="ECO:0000256" key="22">
    <source>
        <dbReference type="ARBA" id="ARBA00023015"/>
    </source>
</evidence>
<dbReference type="FunFam" id="3.30.160.60:FF:001446">
    <property type="entry name" value="Zinc finger protein 532"/>
    <property type="match status" value="1"/>
</dbReference>
<dbReference type="Gene3D" id="3.30.160.60">
    <property type="entry name" value="Classic Zinc Finger"/>
    <property type="match status" value="2"/>
</dbReference>
<evidence type="ECO:0000256" key="26">
    <source>
        <dbReference type="ARBA" id="ARBA00023242"/>
    </source>
</evidence>
<evidence type="ECO:0000256" key="16">
    <source>
        <dbReference type="ARBA" id="ARBA00022824"/>
    </source>
</evidence>
<dbReference type="GO" id="GO:0005634">
    <property type="term" value="C:nucleus"/>
    <property type="evidence" value="ECO:0007669"/>
    <property type="project" value="UniProtKB-SubCell"/>
</dbReference>
<keyword evidence="21" id="KW-0007">Acetylation</keyword>
<feature type="region of interest" description="Disordered" evidence="30">
    <location>
        <begin position="181"/>
        <end position="210"/>
    </location>
</feature>
<feature type="transmembrane region" description="Helical" evidence="31">
    <location>
        <begin position="705"/>
        <end position="728"/>
    </location>
</feature>
<dbReference type="InterPro" id="IPR015927">
    <property type="entry name" value="Peptidase_S24_S26A/B/C"/>
</dbReference>
<dbReference type="PRINTS" id="PR00728">
    <property type="entry name" value="SIGNALPTASE"/>
</dbReference>
<dbReference type="PROSITE" id="PS50157">
    <property type="entry name" value="ZINC_FINGER_C2H2_2"/>
    <property type="match status" value="3"/>
</dbReference>
<evidence type="ECO:0000256" key="23">
    <source>
        <dbReference type="ARBA" id="ARBA00023125"/>
    </source>
</evidence>
<keyword evidence="19" id="KW-0735">Signal-anchor</keyword>
<evidence type="ECO:0000256" key="27">
    <source>
        <dbReference type="ARBA" id="ARBA00045533"/>
    </source>
</evidence>
<evidence type="ECO:0000256" key="8">
    <source>
        <dbReference type="ARBA" id="ARBA00022499"/>
    </source>
</evidence>
<keyword evidence="14 29" id="KW-0863">Zinc-finger</keyword>
<proteinExistence type="inferred from homology"/>
<keyword evidence="24 31" id="KW-0472">Membrane</keyword>
<evidence type="ECO:0000256" key="30">
    <source>
        <dbReference type="SAM" id="MobiDB-lite"/>
    </source>
</evidence>
<dbReference type="GO" id="GO:0009003">
    <property type="term" value="F:signal peptidase activity"/>
    <property type="evidence" value="ECO:0007669"/>
    <property type="project" value="UniProtKB-EC"/>
</dbReference>
<dbReference type="Proteomes" id="UP000322234">
    <property type="component" value="Unassembled WGS sequence"/>
</dbReference>
<dbReference type="GO" id="GO:0016747">
    <property type="term" value="F:acyltransferase activity, transferring groups other than amino-acyl groups"/>
    <property type="evidence" value="ECO:0007669"/>
    <property type="project" value="InterPro"/>
</dbReference>
<keyword evidence="20 31" id="KW-1133">Transmembrane helix</keyword>
<evidence type="ECO:0000256" key="4">
    <source>
        <dbReference type="ARBA" id="ARBA00004648"/>
    </source>
</evidence>
<keyword evidence="11 31" id="KW-0812">Transmembrane</keyword>
<dbReference type="PANTHER" id="PTHR11161">
    <property type="entry name" value="O-ACYLTRANSFERASE"/>
    <property type="match status" value="1"/>
</dbReference>
<dbReference type="GO" id="GO:0005787">
    <property type="term" value="C:signal peptidase complex"/>
    <property type="evidence" value="ECO:0007669"/>
    <property type="project" value="UniProtKB-ARBA"/>
</dbReference>
<dbReference type="InterPro" id="IPR036286">
    <property type="entry name" value="LexA/Signal_pep-like_sf"/>
</dbReference>
<reference evidence="33" key="1">
    <citation type="submission" date="2019-10" db="EMBL/GenBank/DDBJ databases">
        <title>The sequence and de novo assembly of the wild yak genome.</title>
        <authorList>
            <person name="Liu Y."/>
        </authorList>
    </citation>
    <scope>NUCLEOTIDE SEQUENCE [LARGE SCALE GENOMIC DNA]</scope>
    <source>
        <strain evidence="33">WY2019</strain>
    </source>
</reference>
<evidence type="ECO:0000256" key="9">
    <source>
        <dbReference type="ARBA" id="ARBA00022553"/>
    </source>
</evidence>
<feature type="domain" description="C2H2-type" evidence="32">
    <location>
        <begin position="213"/>
        <end position="235"/>
    </location>
</feature>
<feature type="domain" description="C2H2-type" evidence="32">
    <location>
        <begin position="152"/>
        <end position="180"/>
    </location>
</feature>
<keyword evidence="12" id="KW-0479">Metal-binding</keyword>
<evidence type="ECO:0000256" key="7">
    <source>
        <dbReference type="ARBA" id="ARBA00013208"/>
    </source>
</evidence>
<dbReference type="Pfam" id="PF20146">
    <property type="entry name" value="NRF"/>
    <property type="match status" value="1"/>
</dbReference>
<organism evidence="33 34">
    <name type="scientific">Bos mutus</name>
    <name type="common">wild yak</name>
    <dbReference type="NCBI Taxonomy" id="72004"/>
    <lineage>
        <taxon>Eukaryota</taxon>
        <taxon>Metazoa</taxon>
        <taxon>Chordata</taxon>
        <taxon>Craniata</taxon>
        <taxon>Vertebrata</taxon>
        <taxon>Euteleostomi</taxon>
        <taxon>Mammalia</taxon>
        <taxon>Eutheria</taxon>
        <taxon>Laurasiatheria</taxon>
        <taxon>Artiodactyla</taxon>
        <taxon>Ruminantia</taxon>
        <taxon>Pecora</taxon>
        <taxon>Bovidae</taxon>
        <taxon>Bovinae</taxon>
        <taxon>Bos</taxon>
    </lineage>
</organism>
<evidence type="ECO:0000256" key="19">
    <source>
        <dbReference type="ARBA" id="ARBA00022968"/>
    </source>
</evidence>
<keyword evidence="10" id="KW-0645">Protease</keyword>
<feature type="region of interest" description="Disordered" evidence="30">
    <location>
        <begin position="465"/>
        <end position="487"/>
    </location>
</feature>
<feature type="transmembrane region" description="Helical" evidence="31">
    <location>
        <begin position="678"/>
        <end position="698"/>
    </location>
</feature>
<dbReference type="InterPro" id="IPR019758">
    <property type="entry name" value="Pept_S26A_signal_pept_1_CS"/>
</dbReference>
<evidence type="ECO:0000256" key="28">
    <source>
        <dbReference type="ARBA" id="ARBA00068631"/>
    </source>
</evidence>
<dbReference type="InterPro" id="IPR041697">
    <property type="entry name" value="Znf-C2H2_11"/>
</dbReference>
<feature type="compositionally biased region" description="Low complexity" evidence="30">
    <location>
        <begin position="190"/>
        <end position="201"/>
    </location>
</feature>
<feature type="transmembrane region" description="Helical" evidence="31">
    <location>
        <begin position="623"/>
        <end position="641"/>
    </location>
</feature>
<feature type="transmembrane region" description="Helical" evidence="31">
    <location>
        <begin position="1000"/>
        <end position="1018"/>
    </location>
</feature>
<dbReference type="Pfam" id="PF00096">
    <property type="entry name" value="zf-C2H2"/>
    <property type="match status" value="1"/>
</dbReference>
<dbReference type="CDD" id="cd06530">
    <property type="entry name" value="S26_SPase_I"/>
    <property type="match status" value="1"/>
</dbReference>
<feature type="transmembrane region" description="Helical" evidence="31">
    <location>
        <begin position="574"/>
        <end position="594"/>
    </location>
</feature>
<comment type="similarity">
    <text evidence="6">Belongs to the peptidase S26B family.</text>
</comment>
<accession>A0A6B0S1K4</accession>
<comment type="function">
    <text evidence="2">May be involved in transcriptional regulation.</text>
</comment>
<dbReference type="FunFam" id="3.30.160.60:FF:000446">
    <property type="entry name" value="Zinc finger protein"/>
    <property type="match status" value="1"/>
</dbReference>
<dbReference type="GO" id="GO:0004252">
    <property type="term" value="F:serine-type endopeptidase activity"/>
    <property type="evidence" value="ECO:0007669"/>
    <property type="project" value="InterPro"/>
</dbReference>
<feature type="transmembrane region" description="Helical" evidence="31">
    <location>
        <begin position="827"/>
        <end position="848"/>
    </location>
</feature>
<dbReference type="PROSITE" id="PS00501">
    <property type="entry name" value="SPASE_I_1"/>
    <property type="match status" value="1"/>
</dbReference>
<evidence type="ECO:0000259" key="32">
    <source>
        <dbReference type="PROSITE" id="PS50157"/>
    </source>
</evidence>
<evidence type="ECO:0000256" key="6">
    <source>
        <dbReference type="ARBA" id="ARBA00011035"/>
    </source>
</evidence>
<comment type="similarity">
    <text evidence="5">Belongs to the krueppel C2H2-type zinc-finger protein family.</text>
</comment>
<evidence type="ECO:0000256" key="15">
    <source>
        <dbReference type="ARBA" id="ARBA00022801"/>
    </source>
</evidence>
<dbReference type="SUPFAM" id="SSF57667">
    <property type="entry name" value="beta-beta-alpha zinc fingers"/>
    <property type="match status" value="1"/>
</dbReference>
<dbReference type="InterPro" id="IPR001733">
    <property type="entry name" value="Peptidase_S26B"/>
</dbReference>
<feature type="transmembrane region" description="Helical" evidence="31">
    <location>
        <begin position="893"/>
        <end position="915"/>
    </location>
</feature>
<evidence type="ECO:0000256" key="31">
    <source>
        <dbReference type="SAM" id="Phobius"/>
    </source>
</evidence>
<comment type="catalytic activity">
    <reaction evidence="1">
        <text>Cleavage of hydrophobic, N-terminal signal or leader sequences from secreted and periplasmic proteins.</text>
        <dbReference type="EC" id="3.4.21.89"/>
    </reaction>
</comment>
<dbReference type="GO" id="GO:0006465">
    <property type="term" value="P:signal peptide processing"/>
    <property type="evidence" value="ECO:0007669"/>
    <property type="project" value="InterPro"/>
</dbReference>
<name>A0A6B0S1K4_9CETA</name>
<dbReference type="GO" id="GO:0008270">
    <property type="term" value="F:zinc ion binding"/>
    <property type="evidence" value="ECO:0007669"/>
    <property type="project" value="UniProtKB-KW"/>
</dbReference>
<gene>
    <name evidence="33" type="ORF">E5288_WYG021688</name>
</gene>
<evidence type="ECO:0000256" key="14">
    <source>
        <dbReference type="ARBA" id="ARBA00022771"/>
    </source>
</evidence>
<dbReference type="Pfam" id="PF16622">
    <property type="entry name" value="zf-C2H2_11"/>
    <property type="match status" value="1"/>
</dbReference>